<dbReference type="Proteomes" id="UP000655589">
    <property type="component" value="Unassembled WGS sequence"/>
</dbReference>
<dbReference type="GO" id="GO:0015833">
    <property type="term" value="P:peptide transport"/>
    <property type="evidence" value="ECO:0007669"/>
    <property type="project" value="TreeGrafter"/>
</dbReference>
<feature type="signal peptide" evidence="1">
    <location>
        <begin position="1"/>
        <end position="33"/>
    </location>
</feature>
<accession>A0A8H9L6D1</accession>
<dbReference type="RefSeq" id="WP_171104070.1">
    <property type="nucleotide sequence ID" value="NZ_BMPT01000021.1"/>
</dbReference>
<dbReference type="CDD" id="cd08492">
    <property type="entry name" value="PBP2_NikA_DppA_OppA_like_15"/>
    <property type="match status" value="1"/>
</dbReference>
<dbReference type="PROSITE" id="PS51257">
    <property type="entry name" value="PROKAR_LIPOPROTEIN"/>
    <property type="match status" value="1"/>
</dbReference>
<dbReference type="Gene3D" id="3.10.105.10">
    <property type="entry name" value="Dipeptide-binding Protein, Domain 3"/>
    <property type="match status" value="1"/>
</dbReference>
<dbReference type="AlphaFoldDB" id="A0A8H9L6D1"/>
<dbReference type="EMBL" id="BMPT01000021">
    <property type="protein sequence ID" value="GGM40685.1"/>
    <property type="molecule type" value="Genomic_DNA"/>
</dbReference>
<feature type="domain" description="Solute-binding protein family 5" evidence="2">
    <location>
        <begin position="100"/>
        <end position="457"/>
    </location>
</feature>
<dbReference type="GO" id="GO:0043190">
    <property type="term" value="C:ATP-binding cassette (ABC) transporter complex"/>
    <property type="evidence" value="ECO:0007669"/>
    <property type="project" value="InterPro"/>
</dbReference>
<dbReference type="Gene3D" id="3.40.190.10">
    <property type="entry name" value="Periplasmic binding protein-like II"/>
    <property type="match status" value="1"/>
</dbReference>
<dbReference type="GO" id="GO:0042597">
    <property type="term" value="C:periplasmic space"/>
    <property type="evidence" value="ECO:0007669"/>
    <property type="project" value="UniProtKB-ARBA"/>
</dbReference>
<comment type="caution">
    <text evidence="3">The sequence shown here is derived from an EMBL/GenBank/DDBJ whole genome shotgun (WGS) entry which is preliminary data.</text>
</comment>
<dbReference type="PANTHER" id="PTHR30290">
    <property type="entry name" value="PERIPLASMIC BINDING COMPONENT OF ABC TRANSPORTER"/>
    <property type="match status" value="1"/>
</dbReference>
<dbReference type="SUPFAM" id="SSF53850">
    <property type="entry name" value="Periplasmic binding protein-like II"/>
    <property type="match status" value="1"/>
</dbReference>
<name>A0A8H9L6D1_9MICO</name>
<evidence type="ECO:0000313" key="3">
    <source>
        <dbReference type="EMBL" id="GGM40685.1"/>
    </source>
</evidence>
<dbReference type="InterPro" id="IPR030678">
    <property type="entry name" value="Peptide/Ni-bd"/>
</dbReference>
<keyword evidence="4" id="KW-1185">Reference proteome</keyword>
<proteinExistence type="predicted"/>
<dbReference type="PIRSF" id="PIRSF002741">
    <property type="entry name" value="MppA"/>
    <property type="match status" value="1"/>
</dbReference>
<dbReference type="Pfam" id="PF00496">
    <property type="entry name" value="SBP_bac_5"/>
    <property type="match status" value="1"/>
</dbReference>
<keyword evidence="1" id="KW-0732">Signal</keyword>
<dbReference type="GO" id="GO:1904680">
    <property type="term" value="F:peptide transmembrane transporter activity"/>
    <property type="evidence" value="ECO:0007669"/>
    <property type="project" value="TreeGrafter"/>
</dbReference>
<organism evidence="3 4">
    <name type="scientific">Promicromonospora citrea</name>
    <dbReference type="NCBI Taxonomy" id="43677"/>
    <lineage>
        <taxon>Bacteria</taxon>
        <taxon>Bacillati</taxon>
        <taxon>Actinomycetota</taxon>
        <taxon>Actinomycetes</taxon>
        <taxon>Micrococcales</taxon>
        <taxon>Promicromonosporaceae</taxon>
        <taxon>Promicromonospora</taxon>
    </lineage>
</organism>
<reference evidence="3" key="1">
    <citation type="journal article" date="2014" name="Int. J. Syst. Evol. Microbiol.">
        <title>Complete genome sequence of Corynebacterium casei LMG S-19264T (=DSM 44701T), isolated from a smear-ripened cheese.</title>
        <authorList>
            <consortium name="US DOE Joint Genome Institute (JGI-PGF)"/>
            <person name="Walter F."/>
            <person name="Albersmeier A."/>
            <person name="Kalinowski J."/>
            <person name="Ruckert C."/>
        </authorList>
    </citation>
    <scope>NUCLEOTIDE SEQUENCE</scope>
    <source>
        <strain evidence="3">JCM 3051</strain>
    </source>
</reference>
<dbReference type="InterPro" id="IPR000914">
    <property type="entry name" value="SBP_5_dom"/>
</dbReference>
<evidence type="ECO:0000259" key="2">
    <source>
        <dbReference type="Pfam" id="PF00496"/>
    </source>
</evidence>
<reference evidence="3" key="2">
    <citation type="submission" date="2020-09" db="EMBL/GenBank/DDBJ databases">
        <authorList>
            <person name="Sun Q."/>
            <person name="Ohkuma M."/>
        </authorList>
    </citation>
    <scope>NUCLEOTIDE SEQUENCE</scope>
    <source>
        <strain evidence="3">JCM 3051</strain>
    </source>
</reference>
<sequence>MYPTSRQQDAPLRRSARRAASIAAVLGACLALAGCAGTAAQGAGQEAGPAEPAPGGTLRFALGAAPQGVDPQQVGTNVSIYVARQLADSLTDQDPVTGRIEPWLAESWDISDDLTRFTFHLREGVTFSDGSDLTADDVKAGFDAIAGDLGATAPLAASYLAGYEGTEIADDHTLTVVFDAPNAQFLQATSTVSLAVLAQETAAVDPSERLQGEIVGSGPFVLESYTQDQGAVLTRRAGYDWAPASAAHDGEAYLDRIEFSVVPESGVRAGGLASDQFDAVGDVLPQDVPQIEGSGGTVLTRANPGVPFILQPNLTRPPLDDADVRRALLLAVDRTELVDTVLSDAFEPATGVLASTTPGYVDRSDRLAFDPDEAGRILGAAGWTPGADGIRVKDGEPLELEVTYAPVFTGSGPVLELVAQQLRAVGVDLRLRQVTAAEQTTAQQSGDYDLYYYNVTRADADILRTQFSTAQRNLSLREADDVVDPLLEEQLGERDADARAALVADAQDAILDDALAVPLFELSQSIGVRGDVHDVTFDASSRLLFHDAWIEQEG</sequence>
<dbReference type="InterPro" id="IPR039424">
    <property type="entry name" value="SBP_5"/>
</dbReference>
<gene>
    <name evidence="3" type="ORF">GCM10010102_40290</name>
</gene>
<evidence type="ECO:0000256" key="1">
    <source>
        <dbReference type="SAM" id="SignalP"/>
    </source>
</evidence>
<evidence type="ECO:0000313" key="4">
    <source>
        <dbReference type="Proteomes" id="UP000655589"/>
    </source>
</evidence>
<feature type="chain" id="PRO_5039643520" evidence="1">
    <location>
        <begin position="34"/>
        <end position="554"/>
    </location>
</feature>
<protein>
    <submittedName>
        <fullName evidence="3">Peptide ABC transporter permease</fullName>
    </submittedName>
</protein>